<evidence type="ECO:0000256" key="1">
    <source>
        <dbReference type="SAM" id="SignalP"/>
    </source>
</evidence>
<dbReference type="OMA" id="DAIYRIN"/>
<protein>
    <submittedName>
        <fullName evidence="2">Uncharacterized protein</fullName>
    </submittedName>
</protein>
<reference evidence="2" key="1">
    <citation type="submission" date="2021-01" db="EMBL/GenBank/DDBJ databases">
        <authorList>
            <consortium name="Genoscope - CEA"/>
            <person name="William W."/>
        </authorList>
    </citation>
    <scope>NUCLEOTIDE SEQUENCE</scope>
</reference>
<keyword evidence="3" id="KW-1185">Reference proteome</keyword>
<gene>
    <name evidence="2" type="ORF">PPRIM_AZ9-3.1.T1010019</name>
</gene>
<proteinExistence type="predicted"/>
<sequence>MIKNSQLLTMLLFFYWFISTNQICLNKYDQMLSIIRGNYKNVLHLMNGAIISSRKQNGFLGDNHGSCLNDAIYRINNYTWNLPGNSIIFELIQKYVLNTLKLWFWDDDNRIYRFKIYIINETQENLIYDSTSKSIFTLTFTDQFVKGFRILNVGGNTIDQCVHLLKVEAYYFNSKSDNKL</sequence>
<dbReference type="AlphaFoldDB" id="A0A8S1P131"/>
<name>A0A8S1P131_PARPR</name>
<accession>A0A8S1P131</accession>
<keyword evidence="1" id="KW-0732">Signal</keyword>
<dbReference type="Proteomes" id="UP000688137">
    <property type="component" value="Unassembled WGS sequence"/>
</dbReference>
<evidence type="ECO:0000313" key="2">
    <source>
        <dbReference type="EMBL" id="CAD8096293.1"/>
    </source>
</evidence>
<evidence type="ECO:0000313" key="3">
    <source>
        <dbReference type="Proteomes" id="UP000688137"/>
    </source>
</evidence>
<organism evidence="2 3">
    <name type="scientific">Paramecium primaurelia</name>
    <dbReference type="NCBI Taxonomy" id="5886"/>
    <lineage>
        <taxon>Eukaryota</taxon>
        <taxon>Sar</taxon>
        <taxon>Alveolata</taxon>
        <taxon>Ciliophora</taxon>
        <taxon>Intramacronucleata</taxon>
        <taxon>Oligohymenophorea</taxon>
        <taxon>Peniculida</taxon>
        <taxon>Parameciidae</taxon>
        <taxon>Paramecium</taxon>
    </lineage>
</organism>
<feature type="chain" id="PRO_5035729720" evidence="1">
    <location>
        <begin position="23"/>
        <end position="180"/>
    </location>
</feature>
<feature type="signal peptide" evidence="1">
    <location>
        <begin position="1"/>
        <end position="22"/>
    </location>
</feature>
<dbReference type="EMBL" id="CAJJDM010000104">
    <property type="protein sequence ID" value="CAD8096293.1"/>
    <property type="molecule type" value="Genomic_DNA"/>
</dbReference>
<comment type="caution">
    <text evidence="2">The sequence shown here is derived from an EMBL/GenBank/DDBJ whole genome shotgun (WGS) entry which is preliminary data.</text>
</comment>